<comment type="caution">
    <text evidence="2">The sequence shown here is derived from an EMBL/GenBank/DDBJ whole genome shotgun (WGS) entry which is preliminary data.</text>
</comment>
<dbReference type="OrthoDB" id="10056816at2759"/>
<name>A0A2B4RPS9_STYPI</name>
<organism evidence="2 3">
    <name type="scientific">Stylophora pistillata</name>
    <name type="common">Smooth cauliflower coral</name>
    <dbReference type="NCBI Taxonomy" id="50429"/>
    <lineage>
        <taxon>Eukaryota</taxon>
        <taxon>Metazoa</taxon>
        <taxon>Cnidaria</taxon>
        <taxon>Anthozoa</taxon>
        <taxon>Hexacorallia</taxon>
        <taxon>Scleractinia</taxon>
        <taxon>Astrocoeniina</taxon>
        <taxon>Pocilloporidae</taxon>
        <taxon>Stylophora</taxon>
    </lineage>
</organism>
<dbReference type="PANTHER" id="PTHR31475">
    <property type="entry name" value="UPF0462 PROTEIN"/>
    <property type="match status" value="1"/>
</dbReference>
<reference evidence="3" key="1">
    <citation type="journal article" date="2017" name="bioRxiv">
        <title>Comparative analysis of the genomes of Stylophora pistillata and Acropora digitifera provides evidence for extensive differences between species of corals.</title>
        <authorList>
            <person name="Voolstra C.R."/>
            <person name="Li Y."/>
            <person name="Liew Y.J."/>
            <person name="Baumgarten S."/>
            <person name="Zoccola D."/>
            <person name="Flot J.-F."/>
            <person name="Tambutte S."/>
            <person name="Allemand D."/>
            <person name="Aranda M."/>
        </authorList>
    </citation>
    <scope>NUCLEOTIDE SEQUENCE [LARGE SCALE GENOMIC DNA]</scope>
</reference>
<gene>
    <name evidence="2" type="primary">D3Ertd751e</name>
    <name evidence="2" type="ORF">AWC38_SpisGene16797</name>
</gene>
<dbReference type="EMBL" id="LSMT01000391">
    <property type="protein sequence ID" value="PFX18813.1"/>
    <property type="molecule type" value="Genomic_DNA"/>
</dbReference>
<accession>A0A2B4RPS9</accession>
<dbReference type="Proteomes" id="UP000225706">
    <property type="component" value="Unassembled WGS sequence"/>
</dbReference>
<evidence type="ECO:0000256" key="1">
    <source>
        <dbReference type="ARBA" id="ARBA00038085"/>
    </source>
</evidence>
<sequence>MEIFSCTAAVNRRHRRRLEKLRSTVVNSSYLRRDPFNQNFRAKRTGPTEKSGPPRKELTFSITTNWNGDPVDHSPVVFRVGAADGTSVRVDVSGPLFNDPGPPAVASGGPCPELWEYEVAEIFFLGDKEKYLEDKLALSYTANTDDINKTWKGRAIIPLEYFPPDVTKINAYAIHGSGNGRQYEALHPASKEFHTPDFHRLQFFKEFDFKALFPTSWIQPESTHWTNI</sequence>
<protein>
    <submittedName>
        <fullName evidence="2">UPF0462 protein C4orf33-like</fullName>
    </submittedName>
</protein>
<evidence type="ECO:0000313" key="3">
    <source>
        <dbReference type="Proteomes" id="UP000225706"/>
    </source>
</evidence>
<keyword evidence="3" id="KW-1185">Reference proteome</keyword>
<dbReference type="AlphaFoldDB" id="A0A2B4RPS9"/>
<proteinExistence type="inferred from homology"/>
<evidence type="ECO:0000313" key="2">
    <source>
        <dbReference type="EMBL" id="PFX18813.1"/>
    </source>
</evidence>
<comment type="similarity">
    <text evidence="1">Belongs to the UPF0462 family.</text>
</comment>
<dbReference type="PANTHER" id="PTHR31475:SF5">
    <property type="entry name" value="UPF0462 PROTEIN C4ORF33 HOMOLOG"/>
    <property type="match status" value="1"/>
</dbReference>